<dbReference type="EMBL" id="JAHWXP010000001">
    <property type="protein sequence ID" value="MBY8336066.1"/>
    <property type="molecule type" value="Genomic_DNA"/>
</dbReference>
<name>A0ABS7PAP1_9SPHN</name>
<organism evidence="5 6">
    <name type="scientific">Alteriqipengyuania abyssalis</name>
    <dbReference type="NCBI Taxonomy" id="2860200"/>
    <lineage>
        <taxon>Bacteria</taxon>
        <taxon>Pseudomonadati</taxon>
        <taxon>Pseudomonadota</taxon>
        <taxon>Alphaproteobacteria</taxon>
        <taxon>Sphingomonadales</taxon>
        <taxon>Erythrobacteraceae</taxon>
        <taxon>Alteriqipengyuania</taxon>
    </lineage>
</organism>
<dbReference type="InterPro" id="IPR051821">
    <property type="entry name" value="Asp/Asn_beta-hydroxylase"/>
</dbReference>
<keyword evidence="2" id="KW-0223">Dioxygenase</keyword>
<dbReference type="PANTHER" id="PTHR46332:SF5">
    <property type="entry name" value="ASPARTATE BETA-HYDROXYLASE DOMAIN CONTAINING 2"/>
    <property type="match status" value="1"/>
</dbReference>
<sequence>MADNFLLEGDHRAAASYYNIGLQHLHRLGRTMGPQAEHVSSTIGWLDQRFAEYLDRGLAERGFPRKDWHPRFASSIAIMQGKASRAPVPVRYPQNPQTFFYDGLPLKHFAERETFAWTEAVEAQADEIRREGESLLMGAGGFDPKVETNADHAEGDVRATRANGDWTNFELTSNGTFVDERAALCPVTTASLTDNAPLCRIVSRAPTLTFSLLAAGQRTPPKHGMMNIRFTCHLPLVVPGESALRVGPLQKSWEVGKLIMFDDTVEHQAWNNATKDGLALVFDVWRPELEEVEREQIQALFATVDAY</sequence>
<comment type="similarity">
    <text evidence="1">Belongs to the aspartyl/asparaginyl beta-hydroxylase family.</text>
</comment>
<feature type="domain" description="Aspartyl/asparaginy/proline hydroxylase" evidence="4">
    <location>
        <begin position="122"/>
        <end position="287"/>
    </location>
</feature>
<dbReference type="Proteomes" id="UP000759298">
    <property type="component" value="Unassembled WGS sequence"/>
</dbReference>
<comment type="caution">
    <text evidence="5">The sequence shown here is derived from an EMBL/GenBank/DDBJ whole genome shotgun (WGS) entry which is preliminary data.</text>
</comment>
<keyword evidence="3" id="KW-0560">Oxidoreductase</keyword>
<proteinExistence type="inferred from homology"/>
<gene>
    <name evidence="5" type="ORF">KYN89_03310</name>
</gene>
<accession>A0ABS7PAP1</accession>
<dbReference type="Pfam" id="PF05118">
    <property type="entry name" value="Asp_Arg_Hydrox"/>
    <property type="match status" value="1"/>
</dbReference>
<dbReference type="PANTHER" id="PTHR46332">
    <property type="entry name" value="ASPARTATE BETA-HYDROXYLASE DOMAIN-CONTAINING PROTEIN 2"/>
    <property type="match status" value="1"/>
</dbReference>
<keyword evidence="6" id="KW-1185">Reference proteome</keyword>
<evidence type="ECO:0000313" key="5">
    <source>
        <dbReference type="EMBL" id="MBY8336066.1"/>
    </source>
</evidence>
<evidence type="ECO:0000313" key="6">
    <source>
        <dbReference type="Proteomes" id="UP000759298"/>
    </source>
</evidence>
<evidence type="ECO:0000256" key="2">
    <source>
        <dbReference type="ARBA" id="ARBA00022964"/>
    </source>
</evidence>
<protein>
    <submittedName>
        <fullName evidence="5">Aspartyl/asparaginyl beta-hydroxylase domain-containing protein</fullName>
    </submittedName>
</protein>
<reference evidence="5 6" key="1">
    <citation type="submission" date="2021-07" db="EMBL/GenBank/DDBJ databases">
        <title>Alteriqipengyuania abyssalis NZ-12B nov, sp.nov isolated from deep sea sponge in pacific ocean.</title>
        <authorList>
            <person name="Tareen S."/>
            <person name="Wink J."/>
        </authorList>
    </citation>
    <scope>NUCLEOTIDE SEQUENCE [LARGE SCALE GENOMIC DNA]</scope>
    <source>
        <strain evidence="5 6">NZ-12B</strain>
    </source>
</reference>
<evidence type="ECO:0000256" key="3">
    <source>
        <dbReference type="ARBA" id="ARBA00023002"/>
    </source>
</evidence>
<evidence type="ECO:0000256" key="1">
    <source>
        <dbReference type="ARBA" id="ARBA00007730"/>
    </source>
</evidence>
<dbReference type="InterPro" id="IPR007803">
    <property type="entry name" value="Asp/Arg/Pro-Hydrxlase"/>
</dbReference>
<dbReference type="RefSeq" id="WP_222823784.1">
    <property type="nucleotide sequence ID" value="NZ_JAHWXP010000001.1"/>
</dbReference>
<dbReference type="InterPro" id="IPR027443">
    <property type="entry name" value="IPNS-like_sf"/>
</dbReference>
<dbReference type="Gene3D" id="2.60.120.330">
    <property type="entry name" value="B-lactam Antibiotic, Isopenicillin N Synthase, Chain"/>
    <property type="match status" value="1"/>
</dbReference>
<evidence type="ECO:0000259" key="4">
    <source>
        <dbReference type="Pfam" id="PF05118"/>
    </source>
</evidence>
<dbReference type="SUPFAM" id="SSF51197">
    <property type="entry name" value="Clavaminate synthase-like"/>
    <property type="match status" value="1"/>
</dbReference>